<evidence type="ECO:0000256" key="1">
    <source>
        <dbReference type="ARBA" id="ARBA00022741"/>
    </source>
</evidence>
<keyword evidence="2" id="KW-0342">GTP-binding</keyword>
<dbReference type="Pfam" id="PF00071">
    <property type="entry name" value="Ras"/>
    <property type="match status" value="1"/>
</dbReference>
<dbReference type="CDD" id="cd00157">
    <property type="entry name" value="Rho"/>
    <property type="match status" value="1"/>
</dbReference>
<dbReference type="PROSITE" id="PS51419">
    <property type="entry name" value="RAB"/>
    <property type="match status" value="1"/>
</dbReference>
<evidence type="ECO:0000256" key="2">
    <source>
        <dbReference type="ARBA" id="ARBA00023134"/>
    </source>
</evidence>
<dbReference type="VEuPathDB" id="AmoebaDB:NAEGRDRAFT_36330"/>
<dbReference type="PRINTS" id="PR00449">
    <property type="entry name" value="RASTRNSFRMNG"/>
</dbReference>
<reference evidence="3 4" key="1">
    <citation type="journal article" date="2010" name="Cell">
        <title>The genome of Naegleria gruberi illuminates early eukaryotic versatility.</title>
        <authorList>
            <person name="Fritz-Laylin L.K."/>
            <person name="Prochnik S.E."/>
            <person name="Ginger M.L."/>
            <person name="Dacks J.B."/>
            <person name="Carpenter M.L."/>
            <person name="Field M.C."/>
            <person name="Kuo A."/>
            <person name="Paredez A."/>
            <person name="Chapman J."/>
            <person name="Pham J."/>
            <person name="Shu S."/>
            <person name="Neupane R."/>
            <person name="Cipriano M."/>
            <person name="Mancuso J."/>
            <person name="Tu H."/>
            <person name="Salamov A."/>
            <person name="Lindquist E."/>
            <person name="Shapiro H."/>
            <person name="Lucas S."/>
            <person name="Grigoriev I.V."/>
            <person name="Cande W.Z."/>
            <person name="Fulton C."/>
            <person name="Rokhsar D.S."/>
            <person name="Dawson S.C."/>
        </authorList>
    </citation>
    <scope>NUCLEOTIDE SEQUENCE [LARGE SCALE GENOMIC DNA]</scope>
    <source>
        <strain evidence="3 4">NEG-M</strain>
    </source>
</reference>
<dbReference type="FunFam" id="3.40.50.300:FF:001447">
    <property type="entry name" value="Ras-related protein Rab-1B"/>
    <property type="match status" value="1"/>
</dbReference>
<dbReference type="InterPro" id="IPR001806">
    <property type="entry name" value="Small_GTPase"/>
</dbReference>
<dbReference type="SUPFAM" id="SSF52540">
    <property type="entry name" value="P-loop containing nucleoside triphosphate hydrolases"/>
    <property type="match status" value="1"/>
</dbReference>
<dbReference type="GO" id="GO:0005525">
    <property type="term" value="F:GTP binding"/>
    <property type="evidence" value="ECO:0007669"/>
    <property type="project" value="UniProtKB-KW"/>
</dbReference>
<dbReference type="NCBIfam" id="TIGR00231">
    <property type="entry name" value="small_GTP"/>
    <property type="match status" value="1"/>
</dbReference>
<dbReference type="eggNOG" id="KOG0393">
    <property type="taxonomic scope" value="Eukaryota"/>
</dbReference>
<dbReference type="InParanoid" id="D2VBW1"/>
<dbReference type="PROSITE" id="PS51420">
    <property type="entry name" value="RHO"/>
    <property type="match status" value="1"/>
</dbReference>
<dbReference type="OrthoDB" id="9989112at2759"/>
<dbReference type="InterPro" id="IPR005225">
    <property type="entry name" value="Small_GTP-bd"/>
</dbReference>
<accession>D2VBW1</accession>
<dbReference type="PANTHER" id="PTHR24072">
    <property type="entry name" value="RHO FAMILY GTPASE"/>
    <property type="match status" value="1"/>
</dbReference>
<dbReference type="GeneID" id="8857516"/>
<dbReference type="SMART" id="SM00175">
    <property type="entry name" value="RAB"/>
    <property type="match status" value="1"/>
</dbReference>
<dbReference type="AlphaFoldDB" id="D2VBW1"/>
<dbReference type="OMA" id="CSALTTE"/>
<dbReference type="KEGG" id="ngr:NAEGRDRAFT_36330"/>
<dbReference type="GO" id="GO:0003924">
    <property type="term" value="F:GTPase activity"/>
    <property type="evidence" value="ECO:0007669"/>
    <property type="project" value="InterPro"/>
</dbReference>
<dbReference type="Gene3D" id="3.40.50.300">
    <property type="entry name" value="P-loop containing nucleotide triphosphate hydrolases"/>
    <property type="match status" value="1"/>
</dbReference>
<name>D2VBW1_NAEGR</name>
<dbReference type="InterPro" id="IPR003578">
    <property type="entry name" value="Small_GTPase_Rho"/>
</dbReference>
<sequence>MQEESTTPIKLVVVGDAGVGKTSTLISYTANSFPREYVPRVYDNLVSSMMVDGKVYNISFWDTAGAVDFEKIRVKCYPESHVIILMFDVTKKSTFDSIDSTFLPEVQKECKQAKFLLVGNKIDNSPRQVSKEEAKKYASRNSMEYFEISAQSQEGLKILFDQVVRIGAPLLVNSKQSKGSSSDSKKKGCTCQ</sequence>
<dbReference type="PROSITE" id="PS51421">
    <property type="entry name" value="RAS"/>
    <property type="match status" value="1"/>
</dbReference>
<dbReference type="SMART" id="SM00173">
    <property type="entry name" value="RAS"/>
    <property type="match status" value="1"/>
</dbReference>
<organism evidence="4">
    <name type="scientific">Naegleria gruberi</name>
    <name type="common">Amoeba</name>
    <dbReference type="NCBI Taxonomy" id="5762"/>
    <lineage>
        <taxon>Eukaryota</taxon>
        <taxon>Discoba</taxon>
        <taxon>Heterolobosea</taxon>
        <taxon>Tetramitia</taxon>
        <taxon>Eutetramitia</taxon>
        <taxon>Vahlkampfiidae</taxon>
        <taxon>Naegleria</taxon>
    </lineage>
</organism>
<dbReference type="RefSeq" id="XP_002678288.1">
    <property type="nucleotide sequence ID" value="XM_002678242.1"/>
</dbReference>
<dbReference type="Proteomes" id="UP000006671">
    <property type="component" value="Unassembled WGS sequence"/>
</dbReference>
<keyword evidence="4" id="KW-1185">Reference proteome</keyword>
<dbReference type="SMART" id="SM00174">
    <property type="entry name" value="RHO"/>
    <property type="match status" value="1"/>
</dbReference>
<evidence type="ECO:0000313" key="3">
    <source>
        <dbReference type="EMBL" id="EFC45544.1"/>
    </source>
</evidence>
<keyword evidence="1" id="KW-0547">Nucleotide-binding</keyword>
<dbReference type="GO" id="GO:0007264">
    <property type="term" value="P:small GTPase-mediated signal transduction"/>
    <property type="evidence" value="ECO:0007669"/>
    <property type="project" value="InterPro"/>
</dbReference>
<dbReference type="InterPro" id="IPR027417">
    <property type="entry name" value="P-loop_NTPase"/>
</dbReference>
<dbReference type="STRING" id="5762.D2VBW1"/>
<gene>
    <name evidence="3" type="ORF">NAEGRDRAFT_36330</name>
</gene>
<protein>
    <submittedName>
        <fullName evidence="3">Rho family small GTPase</fullName>
    </submittedName>
</protein>
<proteinExistence type="predicted"/>
<dbReference type="EMBL" id="GG738862">
    <property type="protein sequence ID" value="EFC45544.1"/>
    <property type="molecule type" value="Genomic_DNA"/>
</dbReference>
<evidence type="ECO:0000313" key="4">
    <source>
        <dbReference type="Proteomes" id="UP000006671"/>
    </source>
</evidence>